<evidence type="ECO:0000313" key="1">
    <source>
        <dbReference type="EMBL" id="KKM73730.1"/>
    </source>
</evidence>
<dbReference type="AlphaFoldDB" id="A0A0F9MAJ3"/>
<name>A0A0F9MAJ3_9ZZZZ</name>
<accession>A0A0F9MAJ3</accession>
<proteinExistence type="predicted"/>
<dbReference type="EMBL" id="LAZR01009254">
    <property type="protein sequence ID" value="KKM73730.1"/>
    <property type="molecule type" value="Genomic_DNA"/>
</dbReference>
<organism evidence="1">
    <name type="scientific">marine sediment metagenome</name>
    <dbReference type="NCBI Taxonomy" id="412755"/>
    <lineage>
        <taxon>unclassified sequences</taxon>
        <taxon>metagenomes</taxon>
        <taxon>ecological metagenomes</taxon>
    </lineage>
</organism>
<protein>
    <submittedName>
        <fullName evidence="1">Uncharacterized protein</fullName>
    </submittedName>
</protein>
<reference evidence="1" key="1">
    <citation type="journal article" date="2015" name="Nature">
        <title>Complex archaea that bridge the gap between prokaryotes and eukaryotes.</title>
        <authorList>
            <person name="Spang A."/>
            <person name="Saw J.H."/>
            <person name="Jorgensen S.L."/>
            <person name="Zaremba-Niedzwiedzka K."/>
            <person name="Martijn J."/>
            <person name="Lind A.E."/>
            <person name="van Eijk R."/>
            <person name="Schleper C."/>
            <person name="Guy L."/>
            <person name="Ettema T.J."/>
        </authorList>
    </citation>
    <scope>NUCLEOTIDE SEQUENCE</scope>
</reference>
<gene>
    <name evidence="1" type="ORF">LCGC14_1407500</name>
</gene>
<comment type="caution">
    <text evidence="1">The sequence shown here is derived from an EMBL/GenBank/DDBJ whole genome shotgun (WGS) entry which is preliminary data.</text>
</comment>
<sequence>MSPGVNAKANIEFIPLISAMGVSPWVSTDVHDMNFRLGPDPNNRTDVASSSLIKVIKKYWGRNTIRPSNATFAQPLGFAEK</sequence>